<evidence type="ECO:0000256" key="5">
    <source>
        <dbReference type="ARBA" id="ARBA00023242"/>
    </source>
</evidence>
<reference evidence="9 10" key="1">
    <citation type="journal article" date="2012" name="Nat. Genet.">
        <title>Plasmodium cynomolgi genome sequences provide insight into Plasmodium vivax and the monkey malaria clade.</title>
        <authorList>
            <person name="Tachibana S."/>
            <person name="Sullivan S.A."/>
            <person name="Kawai S."/>
            <person name="Nakamura S."/>
            <person name="Kim H.R."/>
            <person name="Goto N."/>
            <person name="Arisue N."/>
            <person name="Palacpac N.M.Q."/>
            <person name="Honma H."/>
            <person name="Yagi M."/>
            <person name="Tougan T."/>
            <person name="Katakai Y."/>
            <person name="Kaneko O."/>
            <person name="Mita T."/>
            <person name="Kita K."/>
            <person name="Yasutomi Y."/>
            <person name="Sutton P.L."/>
            <person name="Shakhbatyan R."/>
            <person name="Horii T."/>
            <person name="Yasunaga T."/>
            <person name="Barnwell J.W."/>
            <person name="Escalante A.A."/>
            <person name="Carlton J.M."/>
            <person name="Tanabe K."/>
        </authorList>
    </citation>
    <scope>NUCLEOTIDE SEQUENCE [LARGE SCALE GENOMIC DNA]</scope>
    <source>
        <strain evidence="9 10">B</strain>
    </source>
</reference>
<evidence type="ECO:0000313" key="10">
    <source>
        <dbReference type="Proteomes" id="UP000006319"/>
    </source>
</evidence>
<feature type="compositionally biased region" description="Basic and acidic residues" evidence="6">
    <location>
        <begin position="612"/>
        <end position="637"/>
    </location>
</feature>
<evidence type="ECO:0000259" key="8">
    <source>
        <dbReference type="Pfam" id="PF14733"/>
    </source>
</evidence>
<evidence type="ECO:0000256" key="4">
    <source>
        <dbReference type="ARBA" id="ARBA00023163"/>
    </source>
</evidence>
<comment type="subcellular location">
    <subcellularLocation>
        <location evidence="1">Nucleus</location>
    </subcellularLocation>
</comment>
<dbReference type="VEuPathDB" id="PlasmoDB:PCYB_132950"/>
<dbReference type="EMBL" id="DF157105">
    <property type="protein sequence ID" value="GAB68421.1"/>
    <property type="molecule type" value="Genomic_DNA"/>
</dbReference>
<dbReference type="Pfam" id="PF00847">
    <property type="entry name" value="AP2"/>
    <property type="match status" value="1"/>
</dbReference>
<dbReference type="Gene3D" id="1.20.5.2050">
    <property type="match status" value="1"/>
</dbReference>
<feature type="region of interest" description="Disordered" evidence="6">
    <location>
        <begin position="503"/>
        <end position="653"/>
    </location>
</feature>
<feature type="domain" description="AP2/ERF" evidence="7">
    <location>
        <begin position="52"/>
        <end position="103"/>
    </location>
</feature>
<feature type="region of interest" description="Disordered" evidence="6">
    <location>
        <begin position="139"/>
        <end position="225"/>
    </location>
</feature>
<accession>K6UEI7</accession>
<organism evidence="9 10">
    <name type="scientific">Plasmodium cynomolgi (strain B)</name>
    <dbReference type="NCBI Taxonomy" id="1120755"/>
    <lineage>
        <taxon>Eukaryota</taxon>
        <taxon>Sar</taxon>
        <taxon>Alveolata</taxon>
        <taxon>Apicomplexa</taxon>
        <taxon>Aconoidasida</taxon>
        <taxon>Haemosporida</taxon>
        <taxon>Plasmodiidae</taxon>
        <taxon>Plasmodium</taxon>
        <taxon>Plasmodium (Plasmodium)</taxon>
    </lineage>
</organism>
<dbReference type="AlphaFoldDB" id="K6UEI7"/>
<keyword evidence="3" id="KW-0238">DNA-binding</keyword>
<dbReference type="GO" id="GO:0003677">
    <property type="term" value="F:DNA binding"/>
    <property type="evidence" value="ECO:0007669"/>
    <property type="project" value="UniProtKB-KW"/>
</dbReference>
<dbReference type="Pfam" id="PF14733">
    <property type="entry name" value="ACDC"/>
    <property type="match status" value="1"/>
</dbReference>
<dbReference type="InterPro" id="IPR028078">
    <property type="entry name" value="ACDC"/>
</dbReference>
<evidence type="ECO:0000259" key="7">
    <source>
        <dbReference type="Pfam" id="PF00847"/>
    </source>
</evidence>
<dbReference type="OrthoDB" id="364262at2759"/>
<dbReference type="KEGG" id="pcy:PCYB_132950"/>
<sequence length="773" mass="86345">MAANLGNSDELLKELDLKNYVTFVKKCFKNGIKKEQEDICAQDLRNLAKCLPRVSGVWYDLHKNSWEARWAEGTKSARKYYSVQKFGFHEARKLAIKTIKTKEINYIYNSINEDFSKPLKWNLNNEFLEMNHDPIINLKRKYRSPSGKVREKRIKKDPTNGNGVSRKNKGEKKSAAQTRGLRRGHAHYTSAASCNASPKNGPHKIEKQQGSWRDRRDGKKALNQSEASYILDGTISKLRSDQGTGDIASQHVVEGSLSSTCLKQKDTSTNTEMALSTEGNTKNLVHIDECNATCLSEEDPLGKDNLCNINEKGKSPSSVHSLNGYINGVDDYHTPPRCTSNDSDKMEENNSSKQDGDKTTPKVGNAFQKHTLGKKIPNCNKDIKGKEKTSMVKFPGSKILSYMRQHKKTKNKNTLYVKQSGVLKMNLKQPPRGVFSREYGTGWNRKNLKKKSFVSEKRACLNGGALFVKKIKSCNHAEGKKCRNCDFRRRQMRGLRDHGSLLISSVLPNGGETFNGGESSNGGETFNGEESPNGGEIFNGEESPNGGEIFNGEESPNGGETFNGGESPKVDLTDQLGTGEASPTGGETDAQNGDGGGDQTGKHLVPQKKDRRKEEAQGEEAQKEDTQKEHTQTEHTQTECTQTECTPLSTPSGEKAQKMKCCVEINLKEVIHADTLSIFKNAINLLLNDLKCKCVPHLDKQFLNILEIIDNHISYVNSMLSEHILITYVHLFDICVSNNILPSQMDQNIQKVFCNALIAFHILLFNFLRDRRS</sequence>
<feature type="compositionally biased region" description="Polar residues" evidence="6">
    <location>
        <begin position="516"/>
        <end position="530"/>
    </location>
</feature>
<evidence type="ECO:0000313" key="9">
    <source>
        <dbReference type="EMBL" id="GAB68421.1"/>
    </source>
</evidence>
<dbReference type="eggNOG" id="ENOG502RYNN">
    <property type="taxonomic scope" value="Eukaryota"/>
</dbReference>
<proteinExistence type="predicted"/>
<protein>
    <submittedName>
        <fullName evidence="9">Transcription factor with AP2 domain(S)</fullName>
    </submittedName>
</protein>
<dbReference type="GO" id="GO:0005634">
    <property type="term" value="C:nucleus"/>
    <property type="evidence" value="ECO:0007669"/>
    <property type="project" value="UniProtKB-SubCell"/>
</dbReference>
<evidence type="ECO:0000256" key="6">
    <source>
        <dbReference type="SAM" id="MobiDB-lite"/>
    </source>
</evidence>
<dbReference type="GeneID" id="14694795"/>
<evidence type="ECO:0000256" key="2">
    <source>
        <dbReference type="ARBA" id="ARBA00023015"/>
    </source>
</evidence>
<evidence type="ECO:0000256" key="1">
    <source>
        <dbReference type="ARBA" id="ARBA00004123"/>
    </source>
</evidence>
<keyword evidence="2" id="KW-0805">Transcription regulation</keyword>
<dbReference type="Proteomes" id="UP000006319">
    <property type="component" value="Chromosome 13"/>
</dbReference>
<evidence type="ECO:0000256" key="3">
    <source>
        <dbReference type="ARBA" id="ARBA00023125"/>
    </source>
</evidence>
<keyword evidence="5" id="KW-0539">Nucleus</keyword>
<feature type="compositionally biased region" description="Basic and acidic residues" evidence="6">
    <location>
        <begin position="342"/>
        <end position="360"/>
    </location>
</feature>
<feature type="domain" description="AP2-coincident C-terminal" evidence="8">
    <location>
        <begin position="672"/>
        <end position="757"/>
    </location>
</feature>
<dbReference type="PhylomeDB" id="K6UEI7"/>
<dbReference type="RefSeq" id="XP_004224368.1">
    <property type="nucleotide sequence ID" value="XM_004224320.1"/>
</dbReference>
<name>K6UEI7_PLACD</name>
<gene>
    <name evidence="9" type="ORF">PCYB_132950</name>
</gene>
<feature type="region of interest" description="Disordered" evidence="6">
    <location>
        <begin position="330"/>
        <end position="384"/>
    </location>
</feature>
<keyword evidence="4" id="KW-0804">Transcription</keyword>
<dbReference type="GO" id="GO:0003700">
    <property type="term" value="F:DNA-binding transcription factor activity"/>
    <property type="evidence" value="ECO:0007669"/>
    <property type="project" value="InterPro"/>
</dbReference>
<keyword evidence="10" id="KW-1185">Reference proteome</keyword>
<dbReference type="InterPro" id="IPR001471">
    <property type="entry name" value="AP2/ERF_dom"/>
</dbReference>
<dbReference type="OMA" id="FNKPLKW"/>
<feature type="compositionally biased region" description="Basic and acidic residues" evidence="6">
    <location>
        <begin position="203"/>
        <end position="220"/>
    </location>
</feature>